<dbReference type="CDD" id="cd01335">
    <property type="entry name" value="Radical_SAM"/>
    <property type="match status" value="1"/>
</dbReference>
<dbReference type="Proteomes" id="UP000035068">
    <property type="component" value="Unassembled WGS sequence"/>
</dbReference>
<dbReference type="GO" id="GO:0046872">
    <property type="term" value="F:metal ion binding"/>
    <property type="evidence" value="ECO:0007669"/>
    <property type="project" value="UniProtKB-KW"/>
</dbReference>
<dbReference type="GO" id="GO:0003824">
    <property type="term" value="F:catalytic activity"/>
    <property type="evidence" value="ECO:0007669"/>
    <property type="project" value="InterPro"/>
</dbReference>
<comment type="caution">
    <text evidence="8">The sequence shown here is derived from an EMBL/GenBank/DDBJ whole genome shotgun (WGS) entry which is preliminary data.</text>
</comment>
<dbReference type="InterPro" id="IPR034466">
    <property type="entry name" value="Methyltransferase_Class_B"/>
</dbReference>
<dbReference type="InterPro" id="IPR006638">
    <property type="entry name" value="Elp3/MiaA/NifB-like_rSAM"/>
</dbReference>
<dbReference type="SFLD" id="SFLDS00029">
    <property type="entry name" value="Radical_SAM"/>
    <property type="match status" value="1"/>
</dbReference>
<dbReference type="InterPro" id="IPR023404">
    <property type="entry name" value="rSAM_horseshoe"/>
</dbReference>
<name>A0A0C2DTE0_9BACT</name>
<dbReference type="InterPro" id="IPR006158">
    <property type="entry name" value="Cobalamin-bd"/>
</dbReference>
<keyword evidence="9" id="KW-1185">Reference proteome</keyword>
<dbReference type="SUPFAM" id="SSF52242">
    <property type="entry name" value="Cobalamin (vitamin B12)-binding domain"/>
    <property type="match status" value="1"/>
</dbReference>
<dbReference type="SMART" id="SM00729">
    <property type="entry name" value="Elp3"/>
    <property type="match status" value="1"/>
</dbReference>
<dbReference type="GO" id="GO:0051539">
    <property type="term" value="F:4 iron, 4 sulfur cluster binding"/>
    <property type="evidence" value="ECO:0007669"/>
    <property type="project" value="UniProtKB-KW"/>
</dbReference>
<keyword evidence="2" id="KW-0949">S-adenosyl-L-methionine</keyword>
<evidence type="ECO:0000256" key="4">
    <source>
        <dbReference type="ARBA" id="ARBA00023004"/>
    </source>
</evidence>
<dbReference type="PROSITE" id="PS51332">
    <property type="entry name" value="B12_BINDING"/>
    <property type="match status" value="1"/>
</dbReference>
<dbReference type="AlphaFoldDB" id="A0A0C2DTE0"/>
<feature type="domain" description="Radical SAM core" evidence="7">
    <location>
        <begin position="172"/>
        <end position="401"/>
    </location>
</feature>
<proteinExistence type="predicted"/>
<keyword evidence="4" id="KW-0408">Iron</keyword>
<dbReference type="GO" id="GO:0005829">
    <property type="term" value="C:cytosol"/>
    <property type="evidence" value="ECO:0007669"/>
    <property type="project" value="TreeGrafter"/>
</dbReference>
<dbReference type="CDD" id="cd02068">
    <property type="entry name" value="radical_SAM_B12_BD"/>
    <property type="match status" value="1"/>
</dbReference>
<dbReference type="InterPro" id="IPR036724">
    <property type="entry name" value="Cobalamin-bd_sf"/>
</dbReference>
<dbReference type="PANTHER" id="PTHR43409">
    <property type="entry name" value="ANAEROBIC MAGNESIUM-PROTOPORPHYRIN IX MONOMETHYL ESTER CYCLASE-RELATED"/>
    <property type="match status" value="1"/>
</dbReference>
<dbReference type="SUPFAM" id="SSF102114">
    <property type="entry name" value="Radical SAM enzymes"/>
    <property type="match status" value="1"/>
</dbReference>
<feature type="domain" description="B12-binding" evidence="6">
    <location>
        <begin position="1"/>
        <end position="134"/>
    </location>
</feature>
<evidence type="ECO:0000256" key="3">
    <source>
        <dbReference type="ARBA" id="ARBA00022723"/>
    </source>
</evidence>
<keyword evidence="3" id="KW-0479">Metal-binding</keyword>
<dbReference type="InterPro" id="IPR007197">
    <property type="entry name" value="rSAM"/>
</dbReference>
<gene>
    <name evidence="8" type="ORF">GFER_09720</name>
</gene>
<dbReference type="Pfam" id="PF13311">
    <property type="entry name" value="DUF4080"/>
    <property type="match status" value="1"/>
</dbReference>
<evidence type="ECO:0000256" key="2">
    <source>
        <dbReference type="ARBA" id="ARBA00022691"/>
    </source>
</evidence>
<dbReference type="Gene3D" id="3.40.50.280">
    <property type="entry name" value="Cobalamin-binding domain"/>
    <property type="match status" value="1"/>
</dbReference>
<evidence type="ECO:0000259" key="7">
    <source>
        <dbReference type="PROSITE" id="PS51918"/>
    </source>
</evidence>
<dbReference type="InterPro" id="IPR025288">
    <property type="entry name" value="DUF4080"/>
</dbReference>
<evidence type="ECO:0000313" key="9">
    <source>
        <dbReference type="Proteomes" id="UP000035068"/>
    </source>
</evidence>
<dbReference type="InterPro" id="IPR051198">
    <property type="entry name" value="BchE-like"/>
</dbReference>
<dbReference type="Pfam" id="PF04055">
    <property type="entry name" value="Radical_SAM"/>
    <property type="match status" value="1"/>
</dbReference>
<dbReference type="GO" id="GO:0031419">
    <property type="term" value="F:cobalamin binding"/>
    <property type="evidence" value="ECO:0007669"/>
    <property type="project" value="InterPro"/>
</dbReference>
<dbReference type="SFLD" id="SFLDG01082">
    <property type="entry name" value="B12-binding_domain_containing"/>
    <property type="match status" value="1"/>
</dbReference>
<dbReference type="RefSeq" id="WP_040099528.1">
    <property type="nucleotide sequence ID" value="NZ_JWJD01000003.1"/>
</dbReference>
<evidence type="ECO:0000256" key="5">
    <source>
        <dbReference type="ARBA" id="ARBA00023014"/>
    </source>
</evidence>
<accession>A0A0C2DTE0</accession>
<dbReference type="PANTHER" id="PTHR43409:SF16">
    <property type="entry name" value="SLR0320 PROTEIN"/>
    <property type="match status" value="1"/>
</dbReference>
<sequence length="564" mass="62624">MRTILATLHSKYIHASLALPCLAAYCGNSCGDILIEEFTVHEPREQVLAALLAAEPDVVAFSVYLWNRRETLDLIDALRAAAPHIRTVIGGPEVSFDGPQLFARHPGLSALVRGEGEIPLRGLLEAWRDGKPPGEVPRLSWRSAAGVEEGPHAPPLADLDVIPSPFAAGQVDLSRGLVYYETSRGCPYTCAFCMSSLDSNVRSFSLERIRADLGLLMARGVPQIKLVDRTFNYDAARAREIFRFILAHNRASRFHFEIGAHLLDGETLALLRRVPPNLFQFEIGVQSTLPATLSAIGRSVSLKKLEENVRALRETDNIHLHLDLIAGLPGENYRAFLSSLDRVAALRPHHLQVEAVKLLPGSPLREQAQALGIRHDPNPPYRVLATAELSFAELEKLRGISRLLDLTYNADRLAGFLHGLSEICGSLGAGLERLERFWRSQDLHRLPVAQRSLFEHLGHFIANEFAPSPPRRLTDLLARDYARCERVTTAGAPAFFDQNLSCAEQQQVRRLVRAAHESLRGQGVKLQFFAAVFHALPEFPQRTPMLFLYHTRSGAGLKIEEIPL</sequence>
<protein>
    <submittedName>
        <fullName evidence="8">Radical SAM protein</fullName>
    </submittedName>
</protein>
<comment type="cofactor">
    <cofactor evidence="1">
        <name>[4Fe-4S] cluster</name>
        <dbReference type="ChEBI" id="CHEBI:49883"/>
    </cofactor>
</comment>
<dbReference type="SFLD" id="SFLDG01123">
    <property type="entry name" value="methyltransferase_(Class_B)"/>
    <property type="match status" value="1"/>
</dbReference>
<reference evidence="8 9" key="1">
    <citation type="submission" date="2014-12" db="EMBL/GenBank/DDBJ databases">
        <title>Genomes of Geoalkalibacter ferrihydriticus and Geoalkalibacter subterraneus, two haloalkaliphilic metal-reducing members of the Geobacteraceae.</title>
        <authorList>
            <person name="Badalamenti J.P."/>
            <person name="Torres C.I."/>
            <person name="Krajmalnik-Brown R."/>
            <person name="Bond D.R."/>
        </authorList>
    </citation>
    <scope>NUCLEOTIDE SEQUENCE [LARGE SCALE GENOMIC DNA]</scope>
    <source>
        <strain evidence="8 9">DSM 17813</strain>
    </source>
</reference>
<dbReference type="EMBL" id="JWJD01000003">
    <property type="protein sequence ID" value="KIH76704.1"/>
    <property type="molecule type" value="Genomic_DNA"/>
</dbReference>
<keyword evidence="5" id="KW-0411">Iron-sulfur</keyword>
<organism evidence="8 9">
    <name type="scientific">Geoalkalibacter ferrihydriticus DSM 17813</name>
    <dbReference type="NCBI Taxonomy" id="1121915"/>
    <lineage>
        <taxon>Bacteria</taxon>
        <taxon>Pseudomonadati</taxon>
        <taxon>Thermodesulfobacteriota</taxon>
        <taxon>Desulfuromonadia</taxon>
        <taxon>Desulfuromonadales</taxon>
        <taxon>Geoalkalibacteraceae</taxon>
        <taxon>Geoalkalibacter</taxon>
    </lineage>
</organism>
<evidence type="ECO:0000259" key="6">
    <source>
        <dbReference type="PROSITE" id="PS51332"/>
    </source>
</evidence>
<evidence type="ECO:0000256" key="1">
    <source>
        <dbReference type="ARBA" id="ARBA00001966"/>
    </source>
</evidence>
<dbReference type="Gene3D" id="3.80.30.20">
    <property type="entry name" value="tm_1862 like domain"/>
    <property type="match status" value="1"/>
</dbReference>
<dbReference type="PROSITE" id="PS51918">
    <property type="entry name" value="RADICAL_SAM"/>
    <property type="match status" value="1"/>
</dbReference>
<dbReference type="InterPro" id="IPR058240">
    <property type="entry name" value="rSAM_sf"/>
</dbReference>
<dbReference type="Pfam" id="PF02310">
    <property type="entry name" value="B12-binding"/>
    <property type="match status" value="1"/>
</dbReference>
<evidence type="ECO:0000313" key="8">
    <source>
        <dbReference type="EMBL" id="KIH76704.1"/>
    </source>
</evidence>